<evidence type="ECO:0000313" key="2">
    <source>
        <dbReference type="EMBL" id="PAV85506.1"/>
    </source>
</evidence>
<organism evidence="2 3">
    <name type="scientific">Diploscapter pachys</name>
    <dbReference type="NCBI Taxonomy" id="2018661"/>
    <lineage>
        <taxon>Eukaryota</taxon>
        <taxon>Metazoa</taxon>
        <taxon>Ecdysozoa</taxon>
        <taxon>Nematoda</taxon>
        <taxon>Chromadorea</taxon>
        <taxon>Rhabditida</taxon>
        <taxon>Rhabditina</taxon>
        <taxon>Rhabditomorpha</taxon>
        <taxon>Rhabditoidea</taxon>
        <taxon>Rhabditidae</taxon>
        <taxon>Diploscapter</taxon>
    </lineage>
</organism>
<dbReference type="EMBL" id="LIAE01006761">
    <property type="protein sequence ID" value="PAV85506.1"/>
    <property type="molecule type" value="Genomic_DNA"/>
</dbReference>
<keyword evidence="1" id="KW-0472">Membrane</keyword>
<dbReference type="Proteomes" id="UP000218231">
    <property type="component" value="Unassembled WGS sequence"/>
</dbReference>
<proteinExistence type="predicted"/>
<keyword evidence="1" id="KW-1133">Transmembrane helix</keyword>
<keyword evidence="1" id="KW-0812">Transmembrane</keyword>
<sequence length="128" mass="15127">MMYQKDDRFDVRPQSSSSRRKCGWTVCIVVGLLALIGLAIFLGWAGVMLYKHYVSDVNDKRENDDYLRKLVRQVNDSPETTWKAKFNKFGVKTKKYGFTYTRNATAIQEYMDHIKRFFESEAMKRHIQ</sequence>
<gene>
    <name evidence="2" type="ORF">WR25_09873</name>
</gene>
<dbReference type="STRING" id="2018661.A0A2A2LGZ2"/>
<name>A0A2A2LGZ2_9BILA</name>
<dbReference type="CDD" id="cd01610">
    <property type="entry name" value="PAP2_like"/>
    <property type="match status" value="1"/>
</dbReference>
<evidence type="ECO:0000313" key="3">
    <source>
        <dbReference type="Proteomes" id="UP000218231"/>
    </source>
</evidence>
<reference evidence="2 3" key="1">
    <citation type="journal article" date="2017" name="Curr. Biol.">
        <title>Genome architecture and evolution of a unichromosomal asexual nematode.</title>
        <authorList>
            <person name="Fradin H."/>
            <person name="Zegar C."/>
            <person name="Gutwein M."/>
            <person name="Lucas J."/>
            <person name="Kovtun M."/>
            <person name="Corcoran D."/>
            <person name="Baugh L.R."/>
            <person name="Kiontke K."/>
            <person name="Gunsalus K."/>
            <person name="Fitch D.H."/>
            <person name="Piano F."/>
        </authorList>
    </citation>
    <scope>NUCLEOTIDE SEQUENCE [LARGE SCALE GENOMIC DNA]</scope>
    <source>
        <strain evidence="2">PF1309</strain>
    </source>
</reference>
<keyword evidence="3" id="KW-1185">Reference proteome</keyword>
<accession>A0A2A2LGZ2</accession>
<evidence type="ECO:0000256" key="1">
    <source>
        <dbReference type="SAM" id="Phobius"/>
    </source>
</evidence>
<dbReference type="OrthoDB" id="640249at2759"/>
<feature type="transmembrane region" description="Helical" evidence="1">
    <location>
        <begin position="21"/>
        <end position="50"/>
    </location>
</feature>
<protein>
    <submittedName>
        <fullName evidence="2">Uncharacterized protein</fullName>
    </submittedName>
</protein>
<comment type="caution">
    <text evidence="2">The sequence shown here is derived from an EMBL/GenBank/DDBJ whole genome shotgun (WGS) entry which is preliminary data.</text>
</comment>
<dbReference type="AlphaFoldDB" id="A0A2A2LGZ2"/>